<dbReference type="Pfam" id="PF00485">
    <property type="entry name" value="PRK"/>
    <property type="match status" value="1"/>
</dbReference>
<dbReference type="FunFam" id="3.40.50.2020:FF:000010">
    <property type="entry name" value="Uridine-cytidine kinase"/>
    <property type="match status" value="1"/>
</dbReference>
<evidence type="ECO:0000256" key="7">
    <source>
        <dbReference type="ARBA" id="ARBA00022840"/>
    </source>
</evidence>
<evidence type="ECO:0000256" key="1">
    <source>
        <dbReference type="ARBA" id="ARBA00004690"/>
    </source>
</evidence>
<dbReference type="Gene3D" id="3.40.50.300">
    <property type="entry name" value="P-loop containing nucleotide triphosphate hydrolases"/>
    <property type="match status" value="1"/>
</dbReference>
<organism evidence="11 12">
    <name type="scientific">Orbilia brochopaga</name>
    <dbReference type="NCBI Taxonomy" id="3140254"/>
    <lineage>
        <taxon>Eukaryota</taxon>
        <taxon>Fungi</taxon>
        <taxon>Dikarya</taxon>
        <taxon>Ascomycota</taxon>
        <taxon>Pezizomycotina</taxon>
        <taxon>Orbiliomycetes</taxon>
        <taxon>Orbiliales</taxon>
        <taxon>Orbiliaceae</taxon>
        <taxon>Orbilia</taxon>
    </lineage>
</organism>
<dbReference type="EMBL" id="JAVHNQ010000004">
    <property type="protein sequence ID" value="KAK6350243.1"/>
    <property type="molecule type" value="Genomic_DNA"/>
</dbReference>
<dbReference type="Pfam" id="PF14681">
    <property type="entry name" value="UPRTase"/>
    <property type="match status" value="1"/>
</dbReference>
<dbReference type="PANTHER" id="PTHR10285">
    <property type="entry name" value="URIDINE KINASE"/>
    <property type="match status" value="1"/>
</dbReference>
<comment type="pathway">
    <text evidence="2 8">Pyrimidine metabolism; CTP biosynthesis via salvage pathway; CTP from cytidine: step 1/3.</text>
</comment>
<accession>A0AAV9UX18</accession>
<dbReference type="NCBIfam" id="NF004018">
    <property type="entry name" value="PRK05480.1"/>
    <property type="match status" value="1"/>
</dbReference>
<dbReference type="InterPro" id="IPR000836">
    <property type="entry name" value="PRTase_dom"/>
</dbReference>
<comment type="pathway">
    <text evidence="1 8">Pyrimidine metabolism; UMP biosynthesis via salvage pathway; UMP from uridine: step 1/1.</text>
</comment>
<dbReference type="GO" id="GO:0005524">
    <property type="term" value="F:ATP binding"/>
    <property type="evidence" value="ECO:0007669"/>
    <property type="project" value="UniProtKB-KW"/>
</dbReference>
<dbReference type="FunFam" id="3.40.50.300:FF:000339">
    <property type="entry name" value="Uridine kinase"/>
    <property type="match status" value="1"/>
</dbReference>
<dbReference type="AlphaFoldDB" id="A0AAV9UX18"/>
<dbReference type="InterPro" id="IPR027417">
    <property type="entry name" value="P-loop_NTPase"/>
</dbReference>
<sequence length="445" mass="50331">MLEPLKYVYSPPWQNTHIIGIAGSSGSGKTSVAAQLVKRLNLPWVVVLSMDSFYKELNPAQSKLAFENNYDFDAPSAIDFDILVDRLQDIKAGKKAEIPVYSFEKHQRERDKTTTIYSCHVLILEGIFALYDPRVLDLLDMKIFVDTDSDICLARRLARDVKSRGRDVKGALQQWHRFVKPNFELYVRPQMKNADIAIPRGIDNITAIDMIVKHIQRALRMKSEAHLKKIAELGERVLEKPLTDNVTVLEQTPQLRGIHTILQDRMTNREDFIFYFDRLSSLLVEKAMDRMTFTTQQVITPLDRPYLGLRCASAICGVVILRSGGVFEIGLKRVVPDCKIGRLLLQSNIRTGEPELHHLKVPPNIGNHQVLLLDPQIASGAAALMAVRVLKDHGVEEGNIVFLTYMATKVGLGRLNAVFPELKIVAASVEEEWAGRWIDEKYFGC</sequence>
<feature type="domain" description="Phosphoribulokinase/uridine kinase" evidence="9">
    <location>
        <begin position="18"/>
        <end position="206"/>
    </location>
</feature>
<keyword evidence="7 8" id="KW-0067">ATP-binding</keyword>
<dbReference type="InterPro" id="IPR029057">
    <property type="entry name" value="PRTase-like"/>
</dbReference>
<evidence type="ECO:0000256" key="6">
    <source>
        <dbReference type="ARBA" id="ARBA00022777"/>
    </source>
</evidence>
<dbReference type="GO" id="GO:0008655">
    <property type="term" value="P:pyrimidine-containing compound salvage"/>
    <property type="evidence" value="ECO:0007669"/>
    <property type="project" value="UniProtKB-ARBA"/>
</dbReference>
<dbReference type="SUPFAM" id="SSF52540">
    <property type="entry name" value="P-loop containing nucleoside triphosphate hydrolases"/>
    <property type="match status" value="1"/>
</dbReference>
<evidence type="ECO:0000256" key="5">
    <source>
        <dbReference type="ARBA" id="ARBA00022741"/>
    </source>
</evidence>
<dbReference type="CDD" id="cd02023">
    <property type="entry name" value="UMPK"/>
    <property type="match status" value="1"/>
</dbReference>
<keyword evidence="5 8" id="KW-0547">Nucleotide-binding</keyword>
<evidence type="ECO:0000259" key="10">
    <source>
        <dbReference type="Pfam" id="PF14681"/>
    </source>
</evidence>
<gene>
    <name evidence="11" type="primary">URK1</name>
    <name evidence="11" type="ORF">TWF696_006478</name>
</gene>
<protein>
    <recommendedName>
        <fullName evidence="8">Uridine kinase</fullName>
        <ecNumber evidence="8">2.7.1.48</ecNumber>
    </recommendedName>
</protein>
<dbReference type="EC" id="2.7.1.48" evidence="8"/>
<comment type="similarity">
    <text evidence="3 8">Belongs to the uridine kinase family.</text>
</comment>
<dbReference type="Proteomes" id="UP001375240">
    <property type="component" value="Unassembled WGS sequence"/>
</dbReference>
<dbReference type="NCBIfam" id="TIGR00235">
    <property type="entry name" value="udk"/>
    <property type="match status" value="1"/>
</dbReference>
<evidence type="ECO:0000256" key="4">
    <source>
        <dbReference type="ARBA" id="ARBA00022679"/>
    </source>
</evidence>
<evidence type="ECO:0000313" key="12">
    <source>
        <dbReference type="Proteomes" id="UP001375240"/>
    </source>
</evidence>
<comment type="caution">
    <text evidence="11">The sequence shown here is derived from an EMBL/GenBank/DDBJ whole genome shotgun (WGS) entry which is preliminary data.</text>
</comment>
<evidence type="ECO:0000313" key="11">
    <source>
        <dbReference type="EMBL" id="KAK6350243.1"/>
    </source>
</evidence>
<evidence type="ECO:0000256" key="8">
    <source>
        <dbReference type="RuleBase" id="RU003825"/>
    </source>
</evidence>
<dbReference type="InterPro" id="IPR006083">
    <property type="entry name" value="PRK/URK"/>
</dbReference>
<dbReference type="Gene3D" id="3.40.50.2020">
    <property type="match status" value="1"/>
</dbReference>
<comment type="catalytic activity">
    <reaction evidence="8">
        <text>cytidine + ATP = CMP + ADP + H(+)</text>
        <dbReference type="Rhea" id="RHEA:24674"/>
        <dbReference type="ChEBI" id="CHEBI:15378"/>
        <dbReference type="ChEBI" id="CHEBI:17562"/>
        <dbReference type="ChEBI" id="CHEBI:30616"/>
        <dbReference type="ChEBI" id="CHEBI:60377"/>
        <dbReference type="ChEBI" id="CHEBI:456216"/>
        <dbReference type="EC" id="2.7.1.48"/>
    </reaction>
</comment>
<dbReference type="CDD" id="cd06223">
    <property type="entry name" value="PRTases_typeI"/>
    <property type="match status" value="1"/>
</dbReference>
<dbReference type="GO" id="GO:0004849">
    <property type="term" value="F:uridine kinase activity"/>
    <property type="evidence" value="ECO:0007669"/>
    <property type="project" value="UniProtKB-EC"/>
</dbReference>
<dbReference type="PRINTS" id="PR00988">
    <property type="entry name" value="URIDINKINASE"/>
</dbReference>
<evidence type="ECO:0000256" key="3">
    <source>
        <dbReference type="ARBA" id="ARBA00005408"/>
    </source>
</evidence>
<keyword evidence="12" id="KW-1185">Reference proteome</keyword>
<proteinExistence type="inferred from homology"/>
<feature type="domain" description="Phosphoribosyltransferase" evidence="10">
    <location>
        <begin position="251"/>
        <end position="432"/>
    </location>
</feature>
<evidence type="ECO:0000256" key="2">
    <source>
        <dbReference type="ARBA" id="ARBA00004784"/>
    </source>
</evidence>
<dbReference type="InterPro" id="IPR000764">
    <property type="entry name" value="Uridine_kinase-like"/>
</dbReference>
<name>A0AAV9UX18_9PEZI</name>
<dbReference type="SUPFAM" id="SSF53271">
    <property type="entry name" value="PRTase-like"/>
    <property type="match status" value="1"/>
</dbReference>
<evidence type="ECO:0000259" key="9">
    <source>
        <dbReference type="Pfam" id="PF00485"/>
    </source>
</evidence>
<keyword evidence="4 8" id="KW-0808">Transferase</keyword>
<keyword evidence="6 8" id="KW-0418">Kinase</keyword>
<comment type="catalytic activity">
    <reaction evidence="8">
        <text>uridine + ATP = UMP + ADP + H(+)</text>
        <dbReference type="Rhea" id="RHEA:16825"/>
        <dbReference type="ChEBI" id="CHEBI:15378"/>
        <dbReference type="ChEBI" id="CHEBI:16704"/>
        <dbReference type="ChEBI" id="CHEBI:30616"/>
        <dbReference type="ChEBI" id="CHEBI:57865"/>
        <dbReference type="ChEBI" id="CHEBI:456216"/>
        <dbReference type="EC" id="2.7.1.48"/>
    </reaction>
</comment>
<reference evidence="11 12" key="1">
    <citation type="submission" date="2019-10" db="EMBL/GenBank/DDBJ databases">
        <authorList>
            <person name="Palmer J.M."/>
        </authorList>
    </citation>
    <scope>NUCLEOTIDE SEQUENCE [LARGE SCALE GENOMIC DNA]</scope>
    <source>
        <strain evidence="11 12">TWF696</strain>
    </source>
</reference>